<proteinExistence type="predicted"/>
<evidence type="ECO:0008006" key="3">
    <source>
        <dbReference type="Google" id="ProtNLM"/>
    </source>
</evidence>
<dbReference type="Proteomes" id="UP000319004">
    <property type="component" value="Chromosome"/>
</dbReference>
<organism evidence="1 2">
    <name type="scientific">Stieleria neptunia</name>
    <dbReference type="NCBI Taxonomy" id="2527979"/>
    <lineage>
        <taxon>Bacteria</taxon>
        <taxon>Pseudomonadati</taxon>
        <taxon>Planctomycetota</taxon>
        <taxon>Planctomycetia</taxon>
        <taxon>Pirellulales</taxon>
        <taxon>Pirellulaceae</taxon>
        <taxon>Stieleria</taxon>
    </lineage>
</organism>
<evidence type="ECO:0000313" key="2">
    <source>
        <dbReference type="Proteomes" id="UP000319004"/>
    </source>
</evidence>
<protein>
    <recommendedName>
        <fullName evidence="3">Antitoxin ParD4</fullName>
    </recommendedName>
</protein>
<reference evidence="1 2" key="1">
    <citation type="submission" date="2019-03" db="EMBL/GenBank/DDBJ databases">
        <title>Deep-cultivation of Planctomycetes and their phenomic and genomic characterization uncovers novel biology.</title>
        <authorList>
            <person name="Wiegand S."/>
            <person name="Jogler M."/>
            <person name="Boedeker C."/>
            <person name="Pinto D."/>
            <person name="Vollmers J."/>
            <person name="Rivas-Marin E."/>
            <person name="Kohn T."/>
            <person name="Peeters S.H."/>
            <person name="Heuer A."/>
            <person name="Rast P."/>
            <person name="Oberbeckmann S."/>
            <person name="Bunk B."/>
            <person name="Jeske O."/>
            <person name="Meyerdierks A."/>
            <person name="Storesund J.E."/>
            <person name="Kallscheuer N."/>
            <person name="Luecker S."/>
            <person name="Lage O.M."/>
            <person name="Pohl T."/>
            <person name="Merkel B.J."/>
            <person name="Hornburger P."/>
            <person name="Mueller R.-W."/>
            <person name="Bruemmer F."/>
            <person name="Labrenz M."/>
            <person name="Spormann A.M."/>
            <person name="Op den Camp H."/>
            <person name="Overmann J."/>
            <person name="Amann R."/>
            <person name="Jetten M.S.M."/>
            <person name="Mascher T."/>
            <person name="Medema M.H."/>
            <person name="Devos D.P."/>
            <person name="Kaster A.-K."/>
            <person name="Ovreas L."/>
            <person name="Rohde M."/>
            <person name="Galperin M.Y."/>
            <person name="Jogler C."/>
        </authorList>
    </citation>
    <scope>NUCLEOTIDE SEQUENCE [LARGE SCALE GENOMIC DNA]</scope>
    <source>
        <strain evidence="1 2">Enr13</strain>
    </source>
</reference>
<keyword evidence="2" id="KW-1185">Reference proteome</keyword>
<dbReference type="EMBL" id="CP037423">
    <property type="protein sequence ID" value="QDV41733.1"/>
    <property type="molecule type" value="Genomic_DNA"/>
</dbReference>
<dbReference type="OrthoDB" id="283971at2"/>
<sequence length="80" mass="8772">MSTISVNLPAPVMSAIAERAKIGGYEDVNEFVSEFILRISERQTEVEKLAIEGLESGPSEPWNGNEIEAIRAELKSKHGT</sequence>
<dbReference type="RefSeq" id="WP_145385409.1">
    <property type="nucleotide sequence ID" value="NZ_CP037423.1"/>
</dbReference>
<dbReference type="AlphaFoldDB" id="A0A518HLL4"/>
<name>A0A518HLL4_9BACT</name>
<gene>
    <name evidence="1" type="ORF">Enr13x_15760</name>
</gene>
<evidence type="ECO:0000313" key="1">
    <source>
        <dbReference type="EMBL" id="QDV41733.1"/>
    </source>
</evidence>
<accession>A0A518HLL4</accession>
<dbReference type="KEGG" id="snep:Enr13x_15760"/>